<dbReference type="VEuPathDB" id="AmoebaDB:EIN_251980"/>
<proteinExistence type="predicted"/>
<name>A0A0A1UGM4_ENTIV</name>
<gene>
    <name evidence="1" type="ORF">EIN_251980</name>
</gene>
<sequence>MEENVQSIALSLVTKNEFVTGELLDNVLKLFREEIVREITSQIQKFKDESPMNTKPITQLVQNPSENKEDKLPNTEIMRSNNYNRTPVEQTQLMGSPNTTYNTTTIQQQPTQLKNNPIPQQTQFDNSMVTSRIYPIVDQNTPQIPFQQTSPQIQQPQMQAINPNFPQFPQQNPITRSGPMSFGQPVIDINTPQQYPQTSQYPTYQQYNQPINYSQPFQQYQQTYPFNYTSQREHPLGLRTKVYQPTFPQMNPTSRPSVQQVPSVVKEYSPQPQVYTKLSSNIGDADIELIKSCEGYFKNWIQLTTYKINFDTNKGVEDEVTMTQMFYDTVYFKSKTMIVVFADDCAFGYYSESGSTSMFYNSDFFFGLRGKLRNSNNKPTRFFGDQFGKMVRFNVFKDKESASGKDLFGLAKERENVLIVRDPSTQSYHKNLEQTFKDKGKRTSLVTFLPERNDFVARRIIVLSF</sequence>
<accession>A0A0A1UGM4</accession>
<keyword evidence="2" id="KW-1185">Reference proteome</keyword>
<dbReference type="GeneID" id="14893860"/>
<evidence type="ECO:0000313" key="2">
    <source>
        <dbReference type="Proteomes" id="UP000014680"/>
    </source>
</evidence>
<dbReference type="EMBL" id="KB206169">
    <property type="protein sequence ID" value="ELP95004.1"/>
    <property type="molecule type" value="Genomic_DNA"/>
</dbReference>
<dbReference type="Proteomes" id="UP000014680">
    <property type="component" value="Unassembled WGS sequence"/>
</dbReference>
<dbReference type="AlphaFoldDB" id="A0A0A1UGM4"/>
<reference evidence="1 2" key="1">
    <citation type="submission" date="2012-10" db="EMBL/GenBank/DDBJ databases">
        <authorList>
            <person name="Zafar N."/>
            <person name="Inman J."/>
            <person name="Hall N."/>
            <person name="Lorenzi H."/>
            <person name="Caler E."/>
        </authorList>
    </citation>
    <scope>NUCLEOTIDE SEQUENCE [LARGE SCALE GENOMIC DNA]</scope>
    <source>
        <strain evidence="1 2">IP1</strain>
    </source>
</reference>
<evidence type="ECO:0000313" key="1">
    <source>
        <dbReference type="EMBL" id="ELP95004.1"/>
    </source>
</evidence>
<protein>
    <submittedName>
        <fullName evidence="1">Uncharacterized protein</fullName>
    </submittedName>
</protein>
<dbReference type="KEGG" id="eiv:EIN_251980"/>
<dbReference type="RefSeq" id="XP_004261775.1">
    <property type="nucleotide sequence ID" value="XM_004261727.1"/>
</dbReference>
<organism evidence="1 2">
    <name type="scientific">Entamoeba invadens IP1</name>
    <dbReference type="NCBI Taxonomy" id="370355"/>
    <lineage>
        <taxon>Eukaryota</taxon>
        <taxon>Amoebozoa</taxon>
        <taxon>Evosea</taxon>
        <taxon>Archamoebae</taxon>
        <taxon>Mastigamoebida</taxon>
        <taxon>Entamoebidae</taxon>
        <taxon>Entamoeba</taxon>
    </lineage>
</organism>